<evidence type="ECO:0000256" key="1">
    <source>
        <dbReference type="ARBA" id="ARBA00004123"/>
    </source>
</evidence>
<dbReference type="VEuPathDB" id="TriTrypDB:Lsey_0048_0320"/>
<keyword evidence="3" id="KW-0235">DNA replication</keyword>
<comment type="subcellular location">
    <subcellularLocation>
        <location evidence="1">Nucleus</location>
    </subcellularLocation>
</comment>
<evidence type="ECO:0000256" key="2">
    <source>
        <dbReference type="ARBA" id="ARBA00006677"/>
    </source>
</evidence>
<organism evidence="6 7">
    <name type="scientific">Leptomonas seymouri</name>
    <dbReference type="NCBI Taxonomy" id="5684"/>
    <lineage>
        <taxon>Eukaryota</taxon>
        <taxon>Discoba</taxon>
        <taxon>Euglenozoa</taxon>
        <taxon>Kinetoplastea</taxon>
        <taxon>Metakinetoplastina</taxon>
        <taxon>Trypanosomatida</taxon>
        <taxon>Trypanosomatidae</taxon>
        <taxon>Leishmaniinae</taxon>
        <taxon>Leptomonas</taxon>
    </lineage>
</organism>
<gene>
    <name evidence="6" type="ORF">ABL78_2408</name>
</gene>
<dbReference type="EMBL" id="LJSK01000048">
    <property type="protein sequence ID" value="KPI88512.1"/>
    <property type="molecule type" value="Genomic_DNA"/>
</dbReference>
<keyword evidence="4" id="KW-0539">Nucleus</keyword>
<dbReference type="GO" id="GO:1902983">
    <property type="term" value="P:DNA strand elongation involved in mitotic DNA replication"/>
    <property type="evidence" value="ECO:0007669"/>
    <property type="project" value="TreeGrafter"/>
</dbReference>
<keyword evidence="7" id="KW-1185">Reference proteome</keyword>
<name>A0A0N1PD99_LEPSE</name>
<dbReference type="CDD" id="cd21696">
    <property type="entry name" value="GINS_B_Psf1"/>
    <property type="match status" value="1"/>
</dbReference>
<dbReference type="OrthoDB" id="10252587at2759"/>
<dbReference type="OMA" id="DLTQPYY"/>
<evidence type="ECO:0000256" key="3">
    <source>
        <dbReference type="ARBA" id="ARBA00022705"/>
    </source>
</evidence>
<dbReference type="PANTHER" id="PTHR12914:SF2">
    <property type="entry name" value="DNA REPLICATION COMPLEX GINS PROTEIN PSF1"/>
    <property type="match status" value="1"/>
</dbReference>
<proteinExistence type="inferred from homology"/>
<protein>
    <recommendedName>
        <fullName evidence="5">GINS subunit domain-containing protein</fullName>
    </recommendedName>
</protein>
<dbReference type="Gene3D" id="1.20.58.1030">
    <property type="match status" value="1"/>
</dbReference>
<dbReference type="InterPro" id="IPR036224">
    <property type="entry name" value="GINS_bundle-like_dom_sf"/>
</dbReference>
<dbReference type="SUPFAM" id="SSF158573">
    <property type="entry name" value="GINS helical bundle-like"/>
    <property type="match status" value="1"/>
</dbReference>
<evidence type="ECO:0000313" key="7">
    <source>
        <dbReference type="Proteomes" id="UP000038009"/>
    </source>
</evidence>
<evidence type="ECO:0000256" key="4">
    <source>
        <dbReference type="ARBA" id="ARBA00023242"/>
    </source>
</evidence>
<evidence type="ECO:0000259" key="5">
    <source>
        <dbReference type="Pfam" id="PF05916"/>
    </source>
</evidence>
<dbReference type="AlphaFoldDB" id="A0A0N1PD99"/>
<dbReference type="PANTHER" id="PTHR12914">
    <property type="entry name" value="PARTNER OF SLD5"/>
    <property type="match status" value="1"/>
</dbReference>
<sequence length="198" mass="22694">MASKKQDASAELISELRALIASGGSMGSFDEQKVRAVVDNMRESYNYAQSIASNPYADLAQPYYASSVKYYRAKFLRDKRCALTYMLWRQKQITDAWWGVRDNLLEPSLSNSEARFLSNYHNIMVEYMTSFEIPLDLRAYLWRPPSVNQLEVRGLTHYEFRSSVSGKTVIINIGDQLFLSFEEAEPLIQQGIVELVGH</sequence>
<dbReference type="GO" id="GO:0000811">
    <property type="term" value="C:GINS complex"/>
    <property type="evidence" value="ECO:0007669"/>
    <property type="project" value="InterPro"/>
</dbReference>
<dbReference type="InterPro" id="IPR005339">
    <property type="entry name" value="GINS_Psf1"/>
</dbReference>
<dbReference type="Proteomes" id="UP000038009">
    <property type="component" value="Unassembled WGS sequence"/>
</dbReference>
<evidence type="ECO:0000313" key="6">
    <source>
        <dbReference type="EMBL" id="KPI88512.1"/>
    </source>
</evidence>
<dbReference type="InterPro" id="IPR021151">
    <property type="entry name" value="GINS_A"/>
</dbReference>
<comment type="caution">
    <text evidence="6">The sequence shown here is derived from an EMBL/GenBank/DDBJ whole genome shotgun (WGS) entry which is preliminary data.</text>
</comment>
<reference evidence="6 7" key="1">
    <citation type="journal article" date="2015" name="PLoS Pathog.">
        <title>Leptomonas seymouri: Adaptations to the Dixenous Life Cycle Analyzed by Genome Sequencing, Transcriptome Profiling and Co-infection with Leishmania donovani.</title>
        <authorList>
            <person name="Kraeva N."/>
            <person name="Butenko A."/>
            <person name="Hlavacova J."/>
            <person name="Kostygov A."/>
            <person name="Myskova J."/>
            <person name="Grybchuk D."/>
            <person name="Lestinova T."/>
            <person name="Votypka J."/>
            <person name="Volf P."/>
            <person name="Opperdoes F."/>
            <person name="Flegontov P."/>
            <person name="Lukes J."/>
            <person name="Yurchenko V."/>
        </authorList>
    </citation>
    <scope>NUCLEOTIDE SEQUENCE [LARGE SCALE GENOMIC DNA]</scope>
    <source>
        <strain evidence="6 7">ATCC 30220</strain>
    </source>
</reference>
<feature type="domain" description="GINS subunit" evidence="5">
    <location>
        <begin position="54"/>
        <end position="130"/>
    </location>
</feature>
<accession>A0A0N1PD99</accession>
<dbReference type="CDD" id="cd11710">
    <property type="entry name" value="GINS_A_psf1"/>
    <property type="match status" value="1"/>
</dbReference>
<dbReference type="Pfam" id="PF05916">
    <property type="entry name" value="Sld5"/>
    <property type="match status" value="1"/>
</dbReference>
<comment type="similarity">
    <text evidence="2">Belongs to the GINS1/PSF1 family.</text>
</comment>
<dbReference type="InterPro" id="IPR056783">
    <property type="entry name" value="PSF1_C"/>
</dbReference>